<protein>
    <submittedName>
        <fullName evidence="2">Uncharacterized protein</fullName>
    </submittedName>
</protein>
<dbReference type="Proteomes" id="UP000036367">
    <property type="component" value="Unassembled WGS sequence"/>
</dbReference>
<name>A0A0J1BKI2_RHOIS</name>
<accession>A0A0J1BKI2</accession>
<evidence type="ECO:0000313" key="2">
    <source>
        <dbReference type="EMBL" id="KLU07045.1"/>
    </source>
</evidence>
<organism evidence="2 3">
    <name type="scientific">Rhodopirellula islandica</name>
    <dbReference type="NCBI Taxonomy" id="595434"/>
    <lineage>
        <taxon>Bacteria</taxon>
        <taxon>Pseudomonadati</taxon>
        <taxon>Planctomycetota</taxon>
        <taxon>Planctomycetia</taxon>
        <taxon>Pirellulales</taxon>
        <taxon>Pirellulaceae</taxon>
        <taxon>Rhodopirellula</taxon>
    </lineage>
</organism>
<dbReference type="EMBL" id="LECT01000007">
    <property type="protein sequence ID" value="KLU07045.1"/>
    <property type="molecule type" value="Genomic_DNA"/>
</dbReference>
<dbReference type="AlphaFoldDB" id="A0A0J1BKI2"/>
<comment type="caution">
    <text evidence="2">The sequence shown here is derived from an EMBL/GenBank/DDBJ whole genome shotgun (WGS) entry which is preliminary data.</text>
</comment>
<gene>
    <name evidence="2" type="ORF">RISK_000846</name>
</gene>
<feature type="region of interest" description="Disordered" evidence="1">
    <location>
        <begin position="1"/>
        <end position="22"/>
    </location>
</feature>
<sequence>MIKSTSRACSALRSQAEPGNENESALELFWLALLLPRTTGAKAQTAHMVMPIISADLLGLGWVWEPWRWEGGSSTQAIHPQVLPRAKCLAS</sequence>
<reference evidence="2" key="1">
    <citation type="submission" date="2015-05" db="EMBL/GenBank/DDBJ databases">
        <title>Permanent draft genome of Rhodopirellula islandicus K833.</title>
        <authorList>
            <person name="Kizina J."/>
            <person name="Richter M."/>
            <person name="Glockner F.O."/>
            <person name="Harder J."/>
        </authorList>
    </citation>
    <scope>NUCLEOTIDE SEQUENCE [LARGE SCALE GENOMIC DNA]</scope>
    <source>
        <strain evidence="2">K833</strain>
    </source>
</reference>
<evidence type="ECO:0000313" key="3">
    <source>
        <dbReference type="Proteomes" id="UP000036367"/>
    </source>
</evidence>
<keyword evidence="3" id="KW-1185">Reference proteome</keyword>
<proteinExistence type="predicted"/>
<evidence type="ECO:0000256" key="1">
    <source>
        <dbReference type="SAM" id="MobiDB-lite"/>
    </source>
</evidence>